<dbReference type="NCBIfam" id="TIGR03083">
    <property type="entry name" value="maleylpyruvate isomerase family mycothiol-dependent enzyme"/>
    <property type="match status" value="1"/>
</dbReference>
<sequence length="189" mass="19900">MNDTISKLLEAAADRTVTVVRNITDDQLTAPTPCAEYDVHALVDHLFQVIVNFQALAAKKDSDFGAAPEHLTGAWRDRFADETVRLIAAWDAPGAEEGTSGAMGMPARTVGAMVVGDLAVHGWDLARATGQPYEPDAALVGMLGAEFGALAPTARKMGVFGEPVPVGEDAGPFEALLAMTGRDPGWSRP</sequence>
<dbReference type="SUPFAM" id="SSF109854">
    <property type="entry name" value="DinB/YfiT-like putative metalloenzymes"/>
    <property type="match status" value="1"/>
</dbReference>
<dbReference type="InterPro" id="IPR017520">
    <property type="entry name" value="CHP03086"/>
</dbReference>
<dbReference type="GO" id="GO:0046872">
    <property type="term" value="F:metal ion binding"/>
    <property type="evidence" value="ECO:0007669"/>
    <property type="project" value="InterPro"/>
</dbReference>
<dbReference type="STRING" id="1440053.GCA_000718095_05777"/>
<reference evidence="2 3" key="1">
    <citation type="submission" date="2013-12" db="EMBL/GenBank/DDBJ databases">
        <title>Annotated genome of Streptomyces scopuliridis.</title>
        <authorList>
            <person name="Olson J.B."/>
        </authorList>
    </citation>
    <scope>NUCLEOTIDE SEQUENCE [LARGE SCALE GENOMIC DNA]</scope>
    <source>
        <strain evidence="2 3">RB72</strain>
    </source>
</reference>
<dbReference type="InterPro" id="IPR017517">
    <property type="entry name" value="Maleyloyr_isom"/>
</dbReference>
<comment type="caution">
    <text evidence="2">The sequence shown here is derived from an EMBL/GenBank/DDBJ whole genome shotgun (WGS) entry which is preliminary data.</text>
</comment>
<keyword evidence="3" id="KW-1185">Reference proteome</keyword>
<organism evidence="2 3">
    <name type="scientific">Streptomyces scopuliridis RB72</name>
    <dbReference type="NCBI Taxonomy" id="1440053"/>
    <lineage>
        <taxon>Bacteria</taxon>
        <taxon>Bacillati</taxon>
        <taxon>Actinomycetota</taxon>
        <taxon>Actinomycetes</taxon>
        <taxon>Kitasatosporales</taxon>
        <taxon>Streptomycetaceae</taxon>
        <taxon>Streptomyces</taxon>
    </lineage>
</organism>
<name>A0A2T7SYD5_9ACTN</name>
<gene>
    <name evidence="2" type="ORF">Y717_21390</name>
</gene>
<dbReference type="RefSeq" id="WP_030354724.1">
    <property type="nucleotide sequence ID" value="NZ_AZSP01000269.1"/>
</dbReference>
<dbReference type="OrthoDB" id="5185819at2"/>
<protein>
    <recommendedName>
        <fullName evidence="1">Mycothiol-dependent maleylpyruvate isomerase metal-binding domain-containing protein</fullName>
    </recommendedName>
</protein>
<dbReference type="Gene3D" id="1.20.120.450">
    <property type="entry name" value="dinb family like domain"/>
    <property type="match status" value="1"/>
</dbReference>
<dbReference type="GeneID" id="95542912"/>
<feature type="domain" description="Mycothiol-dependent maleylpyruvate isomerase metal-binding" evidence="1">
    <location>
        <begin position="9"/>
        <end position="126"/>
    </location>
</feature>
<evidence type="ECO:0000313" key="3">
    <source>
        <dbReference type="Proteomes" id="UP000245992"/>
    </source>
</evidence>
<dbReference type="AlphaFoldDB" id="A0A2T7SYD5"/>
<dbReference type="Proteomes" id="UP000245992">
    <property type="component" value="Unassembled WGS sequence"/>
</dbReference>
<dbReference type="Pfam" id="PF11716">
    <property type="entry name" value="MDMPI_N"/>
    <property type="match status" value="1"/>
</dbReference>
<dbReference type="InterPro" id="IPR034660">
    <property type="entry name" value="DinB/YfiT-like"/>
</dbReference>
<evidence type="ECO:0000259" key="1">
    <source>
        <dbReference type="Pfam" id="PF11716"/>
    </source>
</evidence>
<proteinExistence type="predicted"/>
<dbReference type="EMBL" id="AZSP01000269">
    <property type="protein sequence ID" value="PVE07874.1"/>
    <property type="molecule type" value="Genomic_DNA"/>
</dbReference>
<accession>A0A2T7SYD5</accession>
<dbReference type="InterPro" id="IPR024344">
    <property type="entry name" value="MDMPI_metal-binding"/>
</dbReference>
<evidence type="ECO:0000313" key="2">
    <source>
        <dbReference type="EMBL" id="PVE07874.1"/>
    </source>
</evidence>
<dbReference type="NCBIfam" id="TIGR03086">
    <property type="entry name" value="TIGR03086 family metal-binding protein"/>
    <property type="match status" value="1"/>
</dbReference>